<feature type="transmembrane region" description="Helical" evidence="1">
    <location>
        <begin position="37"/>
        <end position="57"/>
    </location>
</feature>
<evidence type="ECO:0000256" key="1">
    <source>
        <dbReference type="SAM" id="Phobius"/>
    </source>
</evidence>
<dbReference type="OrthoDB" id="2721969at2"/>
<feature type="transmembrane region" description="Helical" evidence="1">
    <location>
        <begin position="117"/>
        <end position="134"/>
    </location>
</feature>
<reference evidence="3" key="1">
    <citation type="submission" date="2017-11" db="EMBL/GenBank/DDBJ databases">
        <authorList>
            <person name="Zhu W."/>
        </authorList>
    </citation>
    <scope>NUCLEOTIDE SEQUENCE [LARGE SCALE GENOMIC DNA]</scope>
    <source>
        <strain evidence="3">160</strain>
    </source>
</reference>
<keyword evidence="1" id="KW-0472">Membrane</keyword>
<dbReference type="KEGG" id="ocn:CUC15_14680"/>
<feature type="transmembrane region" description="Helical" evidence="1">
    <location>
        <begin position="90"/>
        <end position="111"/>
    </location>
</feature>
<keyword evidence="1" id="KW-1133">Transmembrane helix</keyword>
<feature type="transmembrane region" description="Helical" evidence="1">
    <location>
        <begin position="63"/>
        <end position="83"/>
    </location>
</feature>
<evidence type="ECO:0000313" key="3">
    <source>
        <dbReference type="Proteomes" id="UP000253908"/>
    </source>
</evidence>
<dbReference type="Proteomes" id="UP000253908">
    <property type="component" value="Chromosome"/>
</dbReference>
<sequence>MDGIYTDLFFYGNFLLAAILYYYLYRIRKLIGFQLGMNIAMVIGGMIAVASGILLISQYPFHYTEITIVSTLIGMIVGGAFGAMFDYQTFLTGFTNGLMIGIMAPMIGAVIDNNSTFILFIEFLFGASVVLVIISRKSS</sequence>
<feature type="transmembrane region" description="Helical" evidence="1">
    <location>
        <begin position="6"/>
        <end position="25"/>
    </location>
</feature>
<accession>A0A345PJB8</accession>
<keyword evidence="3" id="KW-1185">Reference proteome</keyword>
<proteinExistence type="predicted"/>
<dbReference type="AlphaFoldDB" id="A0A345PJB8"/>
<organism evidence="2 3">
    <name type="scientific">Oceanobacillus zhaokaii</name>
    <dbReference type="NCBI Taxonomy" id="2052660"/>
    <lineage>
        <taxon>Bacteria</taxon>
        <taxon>Bacillati</taxon>
        <taxon>Bacillota</taxon>
        <taxon>Bacilli</taxon>
        <taxon>Bacillales</taxon>
        <taxon>Bacillaceae</taxon>
        <taxon>Oceanobacillus</taxon>
    </lineage>
</organism>
<dbReference type="EMBL" id="CP024848">
    <property type="protein sequence ID" value="AXI10098.1"/>
    <property type="molecule type" value="Genomic_DNA"/>
</dbReference>
<keyword evidence="1" id="KW-0812">Transmembrane</keyword>
<protein>
    <submittedName>
        <fullName evidence="2">Uncharacterized protein</fullName>
    </submittedName>
</protein>
<evidence type="ECO:0000313" key="2">
    <source>
        <dbReference type="EMBL" id="AXI10098.1"/>
    </source>
</evidence>
<name>A0A345PJB8_9BACI</name>
<gene>
    <name evidence="2" type="ORF">CUC15_14680</name>
</gene>
<dbReference type="RefSeq" id="WP_114917385.1">
    <property type="nucleotide sequence ID" value="NZ_CP024848.1"/>
</dbReference>